<dbReference type="InterPro" id="IPR023214">
    <property type="entry name" value="HAD_sf"/>
</dbReference>
<dbReference type="Proteomes" id="UP000001357">
    <property type="component" value="Unassembled WGS sequence"/>
</dbReference>
<name>A9V354_MONBE</name>
<dbReference type="GO" id="GO:0008253">
    <property type="term" value="F:5'-nucleotidase activity"/>
    <property type="evidence" value="ECO:0000318"/>
    <property type="project" value="GO_Central"/>
</dbReference>
<dbReference type="InParanoid" id="A9V354"/>
<dbReference type="PANTHER" id="PTHR12103:SF38">
    <property type="entry name" value="5'-NUCLEOTIDASE DOMAIN-CONTAINING PROTEIN 1"/>
    <property type="match status" value="1"/>
</dbReference>
<dbReference type="SUPFAM" id="SSF56784">
    <property type="entry name" value="HAD-like"/>
    <property type="match status" value="1"/>
</dbReference>
<accession>A9V354</accession>
<dbReference type="FunFam" id="3.40.50.1000:FF:000455">
    <property type="entry name" value="Predicted protein"/>
    <property type="match status" value="1"/>
</dbReference>
<keyword evidence="3" id="KW-0378">Hydrolase</keyword>
<comment type="similarity">
    <text evidence="1">Belongs to the 5'(3')-deoxyribonucleotidase family.</text>
</comment>
<dbReference type="GeneID" id="5892313"/>
<dbReference type="OMA" id="ICSNPYG"/>
<organism evidence="5 6">
    <name type="scientific">Monosiga brevicollis</name>
    <name type="common">Choanoflagellate</name>
    <dbReference type="NCBI Taxonomy" id="81824"/>
    <lineage>
        <taxon>Eukaryota</taxon>
        <taxon>Choanoflagellata</taxon>
        <taxon>Craspedida</taxon>
        <taxon>Salpingoecidae</taxon>
        <taxon>Monosiga</taxon>
    </lineage>
</organism>
<protein>
    <recommendedName>
        <fullName evidence="7">5'-nucleotidase domain-containing protein</fullName>
    </recommendedName>
</protein>
<dbReference type="RefSeq" id="XP_001747077.1">
    <property type="nucleotide sequence ID" value="XM_001747025.1"/>
</dbReference>
<dbReference type="Gene3D" id="3.40.50.1000">
    <property type="entry name" value="HAD superfamily/HAD-like"/>
    <property type="match status" value="1"/>
</dbReference>
<sequence length="484" mass="54005">MPPVIDTTAPGAWAAGELLHLHACDWLGFDLDHCLLRYNVPALAELLHSAFLRFLVDNRGYPARLLDIPMNPSFFIKGLLFDTERGVFLRLRNDGTVFAATHGTAPLAAAAAEALYRPGELQDVVRRVLTNGERDRRFTWFSTFFDMPAACVVAELITAMDTARANIANIESLTAAAAATTGPTDRAQPDAELRLATITYTEMMQDVFAALSGNFDIEHFANNSGYFFPALRQDPARYLHKFSSDLRRWLYDLRHRDGVKLFLLTNSHIDYVHFLLSHAYGAAWPELFDLVLTSGNKPAFFHHQEPFRHVSIDGKVGEPAALRLGSTHYYVGGNARELEQLLQRHRRDITNHSALDVVYFGDHITGDVLASSHHMSWRSVAVVEELLLHVWGALFYGTARVEPCDTCFMLYEELLRRHSTLVVPHLDALAEHDRQHVGHPAVGPGGFEDGGLVIPTYGGRLEPTSRLQSLNASVESRADLALED</sequence>
<evidence type="ECO:0000256" key="1">
    <source>
        <dbReference type="ARBA" id="ARBA00009589"/>
    </source>
</evidence>
<evidence type="ECO:0000256" key="4">
    <source>
        <dbReference type="ARBA" id="ARBA00022842"/>
    </source>
</evidence>
<dbReference type="EMBL" id="CH991556">
    <property type="protein sequence ID" value="EDQ88001.1"/>
    <property type="molecule type" value="Genomic_DNA"/>
</dbReference>
<dbReference type="InterPro" id="IPR036412">
    <property type="entry name" value="HAD-like_sf"/>
</dbReference>
<gene>
    <name evidence="5" type="ORF">MONBRDRAFT_33035</name>
</gene>
<dbReference type="AlphaFoldDB" id="A9V354"/>
<keyword evidence="2" id="KW-0479">Metal-binding</keyword>
<dbReference type="GO" id="GO:0046872">
    <property type="term" value="F:metal ion binding"/>
    <property type="evidence" value="ECO:0007669"/>
    <property type="project" value="UniProtKB-KW"/>
</dbReference>
<keyword evidence="6" id="KW-1185">Reference proteome</keyword>
<dbReference type="eggNOG" id="KOG2469">
    <property type="taxonomic scope" value="Eukaryota"/>
</dbReference>
<evidence type="ECO:0000313" key="5">
    <source>
        <dbReference type="EMBL" id="EDQ88001.1"/>
    </source>
</evidence>
<reference evidence="5 6" key="1">
    <citation type="journal article" date="2008" name="Nature">
        <title>The genome of the choanoflagellate Monosiga brevicollis and the origin of metazoans.</title>
        <authorList>
            <consortium name="JGI Sequencing"/>
            <person name="King N."/>
            <person name="Westbrook M.J."/>
            <person name="Young S.L."/>
            <person name="Kuo A."/>
            <person name="Abedin M."/>
            <person name="Chapman J."/>
            <person name="Fairclough S."/>
            <person name="Hellsten U."/>
            <person name="Isogai Y."/>
            <person name="Letunic I."/>
            <person name="Marr M."/>
            <person name="Pincus D."/>
            <person name="Putnam N."/>
            <person name="Rokas A."/>
            <person name="Wright K.J."/>
            <person name="Zuzow R."/>
            <person name="Dirks W."/>
            <person name="Good M."/>
            <person name="Goodstein D."/>
            <person name="Lemons D."/>
            <person name="Li W."/>
            <person name="Lyons J.B."/>
            <person name="Morris A."/>
            <person name="Nichols S."/>
            <person name="Richter D.J."/>
            <person name="Salamov A."/>
            <person name="Bork P."/>
            <person name="Lim W.A."/>
            <person name="Manning G."/>
            <person name="Miller W.T."/>
            <person name="McGinnis W."/>
            <person name="Shapiro H."/>
            <person name="Tjian R."/>
            <person name="Grigoriev I.V."/>
            <person name="Rokhsar D."/>
        </authorList>
    </citation>
    <scope>NUCLEOTIDE SEQUENCE [LARGE SCALE GENOMIC DNA]</scope>
    <source>
        <strain evidence="6">MX1 / ATCC 50154</strain>
    </source>
</reference>
<evidence type="ECO:0000256" key="2">
    <source>
        <dbReference type="ARBA" id="ARBA00022723"/>
    </source>
</evidence>
<keyword evidence="4" id="KW-0460">Magnesium</keyword>
<dbReference type="InterPro" id="IPR008380">
    <property type="entry name" value="HAD-SF_hydro_IG_5-nucl"/>
</dbReference>
<dbReference type="FunCoup" id="A9V354">
    <property type="interactions" value="230"/>
</dbReference>
<proteinExistence type="inferred from homology"/>
<evidence type="ECO:0000313" key="6">
    <source>
        <dbReference type="Proteomes" id="UP000001357"/>
    </source>
</evidence>
<evidence type="ECO:0000256" key="3">
    <source>
        <dbReference type="ARBA" id="ARBA00022801"/>
    </source>
</evidence>
<dbReference type="KEGG" id="mbr:MONBRDRAFT_33035"/>
<evidence type="ECO:0008006" key="7">
    <source>
        <dbReference type="Google" id="ProtNLM"/>
    </source>
</evidence>
<dbReference type="PANTHER" id="PTHR12103">
    <property type="entry name" value="5'-NUCLEOTIDASE DOMAIN-CONTAINING"/>
    <property type="match status" value="1"/>
</dbReference>
<dbReference type="Pfam" id="PF05761">
    <property type="entry name" value="5_nucleotid"/>
    <property type="match status" value="1"/>
</dbReference>